<feature type="region of interest" description="Disordered" evidence="2">
    <location>
        <begin position="248"/>
        <end position="281"/>
    </location>
</feature>
<evidence type="ECO:0000256" key="2">
    <source>
        <dbReference type="SAM" id="MobiDB-lite"/>
    </source>
</evidence>
<dbReference type="AlphaFoldDB" id="A0A6A5E9A7"/>
<evidence type="ECO:0000313" key="3">
    <source>
        <dbReference type="EMBL" id="KAF1385687.1"/>
    </source>
</evidence>
<feature type="region of interest" description="Disordered" evidence="2">
    <location>
        <begin position="322"/>
        <end position="345"/>
    </location>
</feature>
<feature type="compositionally biased region" description="Low complexity" evidence="2">
    <location>
        <begin position="255"/>
        <end position="267"/>
    </location>
</feature>
<reference evidence="3 4" key="1">
    <citation type="submission" date="2019-06" db="EMBL/GenBank/DDBJ databases">
        <title>A chromosome-scale genome assembly of the European perch, Perca fluviatilis.</title>
        <authorList>
            <person name="Roques C."/>
            <person name="Zahm M."/>
            <person name="Cabau C."/>
            <person name="Klopp C."/>
            <person name="Bouchez O."/>
            <person name="Donnadieu C."/>
            <person name="Kuhl H."/>
            <person name="Gislard M."/>
            <person name="Guendouz S."/>
            <person name="Journot L."/>
            <person name="Haffray P."/>
            <person name="Bestin A."/>
            <person name="Morvezen R."/>
            <person name="Feron R."/>
            <person name="Wen M."/>
            <person name="Jouanno E."/>
            <person name="Herpin A."/>
            <person name="Schartl M."/>
            <person name="Postlethwait J."/>
            <person name="Schaerlinger B."/>
            <person name="Chardard D."/>
            <person name="Lecocq T."/>
            <person name="Poncet C."/>
            <person name="Jaffrelo L."/>
            <person name="Lampietro C."/>
            <person name="Guiguen Y."/>
        </authorList>
    </citation>
    <scope>NUCLEOTIDE SEQUENCE [LARGE SCALE GENOMIC DNA]</scope>
    <source>
        <tissue evidence="3">Blood</tissue>
    </source>
</reference>
<dbReference type="InterPro" id="IPR027997">
    <property type="entry name" value="Largen/INSYN1"/>
</dbReference>
<feature type="region of interest" description="Disordered" evidence="2">
    <location>
        <begin position="1"/>
        <end position="20"/>
    </location>
</feature>
<feature type="compositionally biased region" description="Low complexity" evidence="2">
    <location>
        <begin position="406"/>
        <end position="417"/>
    </location>
</feature>
<evidence type="ECO:0000313" key="4">
    <source>
        <dbReference type="Proteomes" id="UP000465112"/>
    </source>
</evidence>
<accession>A0A6A5E9A7</accession>
<feature type="region of interest" description="Disordered" evidence="2">
    <location>
        <begin position="102"/>
        <end position="185"/>
    </location>
</feature>
<dbReference type="EMBL" id="VHII01000009">
    <property type="protein sequence ID" value="KAF1385687.1"/>
    <property type="molecule type" value="Genomic_DNA"/>
</dbReference>
<organism evidence="3 4">
    <name type="scientific">Perca fluviatilis</name>
    <name type="common">European perch</name>
    <dbReference type="NCBI Taxonomy" id="8168"/>
    <lineage>
        <taxon>Eukaryota</taxon>
        <taxon>Metazoa</taxon>
        <taxon>Chordata</taxon>
        <taxon>Craniata</taxon>
        <taxon>Vertebrata</taxon>
        <taxon>Euteleostomi</taxon>
        <taxon>Actinopterygii</taxon>
        <taxon>Neopterygii</taxon>
        <taxon>Teleostei</taxon>
        <taxon>Neoteleostei</taxon>
        <taxon>Acanthomorphata</taxon>
        <taxon>Eupercaria</taxon>
        <taxon>Perciformes</taxon>
        <taxon>Percoidei</taxon>
        <taxon>Percidae</taxon>
        <taxon>Percinae</taxon>
        <taxon>Perca</taxon>
    </lineage>
</organism>
<feature type="compositionally biased region" description="Basic residues" evidence="2">
    <location>
        <begin position="656"/>
        <end position="666"/>
    </location>
</feature>
<feature type="compositionally biased region" description="Polar residues" evidence="2">
    <location>
        <begin position="418"/>
        <end position="427"/>
    </location>
</feature>
<comment type="caution">
    <text evidence="3">The sequence shown here is derived from an EMBL/GenBank/DDBJ whole genome shotgun (WGS) entry which is preliminary data.</text>
</comment>
<dbReference type="PANTHER" id="PTHR15917:SF2">
    <property type="match status" value="1"/>
</dbReference>
<feature type="compositionally biased region" description="Basic and acidic residues" evidence="2">
    <location>
        <begin position="329"/>
        <end position="342"/>
    </location>
</feature>
<dbReference type="OrthoDB" id="10019788at2759"/>
<dbReference type="PANTHER" id="PTHR15917">
    <property type="match status" value="1"/>
</dbReference>
<keyword evidence="4" id="KW-1185">Reference proteome</keyword>
<proteinExistence type="predicted"/>
<gene>
    <name evidence="3" type="ORF">PFLUV_G00110380</name>
</gene>
<feature type="compositionally biased region" description="Low complexity" evidence="2">
    <location>
        <begin position="160"/>
        <end position="169"/>
    </location>
</feature>
<feature type="region of interest" description="Disordered" evidence="2">
    <location>
        <begin position="490"/>
        <end position="695"/>
    </location>
</feature>
<protein>
    <submittedName>
        <fullName evidence="3">Uncharacterized protein</fullName>
    </submittedName>
</protein>
<feature type="compositionally biased region" description="Low complexity" evidence="2">
    <location>
        <begin position="534"/>
        <end position="561"/>
    </location>
</feature>
<feature type="compositionally biased region" description="Polar residues" evidence="2">
    <location>
        <begin position="139"/>
        <end position="152"/>
    </location>
</feature>
<sequence>MFSDSRTPAPGEQKGFKPHAPHFIPWLRNSLKPHHSSDLGLNGPYKSSSEACNNLTPLERAKGIGFFSIQGRDRAKKGEVRCNGVGMVRMLPVVLRGHHILPGSLGKQREDSPARWNQSPELDPPTNTQSSPGDGPHGLSNSSTSAQDNHTFVRNHGSHLSPLSPLQSQNDGTSTSVRKYGPLVRPPPLPVSGLLIEEPNCKVPVVVNIEDRRGKVWDYASSTTYRKRDLHSSSWVCSDTQGLTERQHGFPTSFSYNKQQSRNSQSQRDLREPPVEGFNGPLNGVIFSTEVPQRGLGCTKTLRPPRKARPSSELIAALGQNQTWVQHRSTNEGKPQRKESGCSRKVVRNQIKRVVDNLEHVLTALRDVHQEMKEVVQQIDHLTSSIDLNVEEQQGNERGDSANPPSDSSSSSGSSSSEVTLGSTHQWPSEPGDQPGTTDSFGTLRRDHHKCHFPPNMLLCPVTSGSSSESQTLRFTCSLLSSHRQGGPLQYNNSVSLSNPPQNLTSHDLTLSPQRTLPVRPPTPGLSPLTVNLHHPNSPGSQPHSPGPSSSIRVSPVSSLSAKSQPPPTLSPSVIIENKVGSYQTPQSDHPSASLLSPSSTQPPSASCPPTNSETQTVSNTDRERRSSSAGPVHRPSQVCSAPAATAKPPTAPGCRGRKPPPYPHHRPSEHTKKVKEPRKAPPYPEKRRLLSTTV</sequence>
<feature type="compositionally biased region" description="Polar residues" evidence="2">
    <location>
        <begin position="490"/>
        <end position="515"/>
    </location>
</feature>
<feature type="compositionally biased region" description="Polar residues" evidence="2">
    <location>
        <begin position="115"/>
        <end position="132"/>
    </location>
</feature>
<evidence type="ECO:0000256" key="1">
    <source>
        <dbReference type="ARBA" id="ARBA00023054"/>
    </source>
</evidence>
<feature type="compositionally biased region" description="Polar residues" evidence="2">
    <location>
        <begin position="581"/>
        <end position="590"/>
    </location>
</feature>
<feature type="region of interest" description="Disordered" evidence="2">
    <location>
        <begin position="393"/>
        <end position="447"/>
    </location>
</feature>
<name>A0A6A5E9A7_PERFL</name>
<dbReference type="Proteomes" id="UP000465112">
    <property type="component" value="Chromosome 9"/>
</dbReference>
<keyword evidence="1" id="KW-0175">Coiled coil</keyword>
<feature type="compositionally biased region" description="Low complexity" evidence="2">
    <location>
        <begin position="591"/>
        <end position="611"/>
    </location>
</feature>